<reference evidence="1 2" key="1">
    <citation type="journal article" date="2015" name="Biotechnol. Biofuels">
        <title>Enhanced degradation of softwood versus hardwood by the white-rot fungus Pycnoporus coccineus.</title>
        <authorList>
            <person name="Couturier M."/>
            <person name="Navarro D."/>
            <person name="Chevret D."/>
            <person name="Henrissat B."/>
            <person name="Piumi F."/>
            <person name="Ruiz-Duenas F.J."/>
            <person name="Martinez A.T."/>
            <person name="Grigoriev I.V."/>
            <person name="Riley R."/>
            <person name="Lipzen A."/>
            <person name="Berrin J.G."/>
            <person name="Master E.R."/>
            <person name="Rosso M.N."/>
        </authorList>
    </citation>
    <scope>NUCLEOTIDE SEQUENCE [LARGE SCALE GENOMIC DNA]</scope>
    <source>
        <strain evidence="1 2">BRFM310</strain>
    </source>
</reference>
<dbReference type="EMBL" id="KZ084093">
    <property type="protein sequence ID" value="OSD05254.1"/>
    <property type="molecule type" value="Genomic_DNA"/>
</dbReference>
<organism evidence="1 2">
    <name type="scientific">Trametes coccinea (strain BRFM310)</name>
    <name type="common">Pycnoporus coccineus</name>
    <dbReference type="NCBI Taxonomy" id="1353009"/>
    <lineage>
        <taxon>Eukaryota</taxon>
        <taxon>Fungi</taxon>
        <taxon>Dikarya</taxon>
        <taxon>Basidiomycota</taxon>
        <taxon>Agaricomycotina</taxon>
        <taxon>Agaricomycetes</taxon>
        <taxon>Polyporales</taxon>
        <taxon>Polyporaceae</taxon>
        <taxon>Trametes</taxon>
    </lineage>
</organism>
<dbReference type="Pfam" id="PF05834">
    <property type="entry name" value="Lycopene_cycl"/>
    <property type="match status" value="1"/>
</dbReference>
<dbReference type="Proteomes" id="UP000193067">
    <property type="component" value="Unassembled WGS sequence"/>
</dbReference>
<dbReference type="PANTHER" id="PTHR43876">
    <property type="entry name" value="UBIQUINONE BIOSYNTHESIS MONOOXYGENASE COQ6, MITOCHONDRIAL"/>
    <property type="match status" value="1"/>
</dbReference>
<dbReference type="OrthoDB" id="683240at2759"/>
<dbReference type="STRING" id="1353009.A0A1Y2IXC7"/>
<sequence>MLVDAGAPGCASSSSDDQHLLGCPPFARTQDVSKLSLSNGFASTSTHQESDVVIVGGGPAGLALATALSSNALLRSTLKVVLVEAGDLSKVANWTQPAGTYSNRVSSITNASQSFLQEIRVGAWAHVEEGRTCPIEEMQIWDGVSDTRPRGCRQ</sequence>
<dbReference type="GO" id="GO:0005739">
    <property type="term" value="C:mitochondrion"/>
    <property type="evidence" value="ECO:0007669"/>
    <property type="project" value="TreeGrafter"/>
</dbReference>
<evidence type="ECO:0008006" key="3">
    <source>
        <dbReference type="Google" id="ProtNLM"/>
    </source>
</evidence>
<dbReference type="PANTHER" id="PTHR43876:SF7">
    <property type="entry name" value="UBIQUINONE BIOSYNTHESIS MONOOXYGENASE COQ6, MITOCHONDRIAL"/>
    <property type="match status" value="1"/>
</dbReference>
<dbReference type="InterPro" id="IPR036188">
    <property type="entry name" value="FAD/NAD-bd_sf"/>
</dbReference>
<evidence type="ECO:0000313" key="1">
    <source>
        <dbReference type="EMBL" id="OSD05254.1"/>
    </source>
</evidence>
<dbReference type="SUPFAM" id="SSF51905">
    <property type="entry name" value="FAD/NAD(P)-binding domain"/>
    <property type="match status" value="1"/>
</dbReference>
<dbReference type="AlphaFoldDB" id="A0A1Y2IXC7"/>
<keyword evidence="2" id="KW-1185">Reference proteome</keyword>
<proteinExistence type="predicted"/>
<dbReference type="InterPro" id="IPR051205">
    <property type="entry name" value="UbiH/COQ6_monooxygenase"/>
</dbReference>
<dbReference type="Gene3D" id="3.50.50.60">
    <property type="entry name" value="FAD/NAD(P)-binding domain"/>
    <property type="match status" value="1"/>
</dbReference>
<protein>
    <recommendedName>
        <fullName evidence="3">FAD-binding domain-containing protein</fullName>
    </recommendedName>
</protein>
<accession>A0A1Y2IXC7</accession>
<name>A0A1Y2IXC7_TRAC3</name>
<gene>
    <name evidence="1" type="ORF">PYCCODRAFT_1220097</name>
</gene>
<evidence type="ECO:0000313" key="2">
    <source>
        <dbReference type="Proteomes" id="UP000193067"/>
    </source>
</evidence>